<dbReference type="Proteomes" id="UP001549111">
    <property type="component" value="Unassembled WGS sequence"/>
</dbReference>
<evidence type="ECO:0000313" key="4">
    <source>
        <dbReference type="Proteomes" id="UP000323522"/>
    </source>
</evidence>
<keyword evidence="1" id="KW-0472">Membrane</keyword>
<sequence>MNAFSFLRGEMLIWLVFSGILLSAIGLFLFWFLPPLRRLGAALSETLAALGPAGEPWTLDRSTTVRQVVAAHPELRQAWQETEQRIIAVPVSGRLRVLMLGSPRDLWTPNRLLAGRLNVELAEAVPNLLVGIGLFFTFLFLTGALMGATSALSQQGGASADLLDATRGLLDTAGGKFLTSLAGLGASVGWTVAARRAMARVQDRCELLLEALAERLPPNGTELALVEQLRQGEAVNTRLDASHARAGELLTVAREQRQLFAQFRDQVAEHLGRSISASIVPEMEAMSRRIVASLDGLTGQISAMNQQALEQMMRDHAGLIQQSTRHEMGELRAALTLMSERLQASAGTLVNGADDVAGVLRGAGQDLQMQLTAASRAWSDSAQATSNAFGSSIATSVDALGRAGTTLGSTMEQAVASFSQSAAQATQSLQQAGSELESGVTRIGGVLGRGAEDLDAAQHKLATSAVAMRDVLADMSSQGRQGADQIRAVAQQLRDTLTQLDQVQPRWAGTTDRLGQIAEEIGRALASVETLARQQQTLVETVGQSAPQALEAVRQVGTMLEQSGRDTAAAMQSGRDALTGSSAVLAAAVESVRSSIEQGAAQALAQQQQLDGHLARAVGQIGGAVRELATFTRSLEDLLEERVAAV</sequence>
<reference evidence="3 4" key="1">
    <citation type="submission" date="2019-02" db="EMBL/GenBank/DDBJ databases">
        <title>Complete Genome Sequence and Methylome Analysis of Sphaerotilus natans subsp. sulfidivorans D-507.</title>
        <authorList>
            <person name="Fomenkov A."/>
            <person name="Gridneva E."/>
            <person name="Smolyakov D."/>
            <person name="Dubinina G."/>
            <person name="Vincze T."/>
            <person name="Grabovich M."/>
            <person name="Roberts R.J."/>
        </authorList>
    </citation>
    <scope>NUCLEOTIDE SEQUENCE [LARGE SCALE GENOMIC DNA]</scope>
    <source>
        <strain evidence="3 4">D-507</strain>
    </source>
</reference>
<dbReference type="RefSeq" id="WP_149502846.1">
    <property type="nucleotide sequence ID" value="NZ_CP035708.1"/>
</dbReference>
<gene>
    <name evidence="2" type="ORF">ABIC99_001947</name>
    <name evidence="3" type="ORF">EWH46_04435</name>
</gene>
<keyword evidence="5" id="KW-1185">Reference proteome</keyword>
<dbReference type="KEGG" id="snn:EWH46_04435"/>
<reference evidence="2 5" key="2">
    <citation type="submission" date="2024-06" db="EMBL/GenBank/DDBJ databases">
        <title>Genomic Encyclopedia of Type Strains, Phase IV (KMG-IV): sequencing the most valuable type-strain genomes for metagenomic binning, comparative biology and taxonomic classification.</title>
        <authorList>
            <person name="Goeker M."/>
        </authorList>
    </citation>
    <scope>NUCLEOTIDE SEQUENCE [LARGE SCALE GENOMIC DNA]</scope>
    <source>
        <strain evidence="2 5">D-501</strain>
    </source>
</reference>
<dbReference type="AlphaFoldDB" id="A0A5C1PY07"/>
<feature type="transmembrane region" description="Helical" evidence="1">
    <location>
        <begin position="128"/>
        <end position="153"/>
    </location>
</feature>
<name>A0A5C1PY07_9BURK</name>
<evidence type="ECO:0000256" key="1">
    <source>
        <dbReference type="SAM" id="Phobius"/>
    </source>
</evidence>
<feature type="transmembrane region" description="Helical" evidence="1">
    <location>
        <begin position="12"/>
        <end position="33"/>
    </location>
</feature>
<dbReference type="EMBL" id="JBEPLS010000006">
    <property type="protein sequence ID" value="MET3604133.1"/>
    <property type="molecule type" value="Genomic_DNA"/>
</dbReference>
<dbReference type="OrthoDB" id="8868226at2"/>
<accession>A0A5C1PY07</accession>
<dbReference type="EMBL" id="CP035708">
    <property type="protein sequence ID" value="QEN00101.1"/>
    <property type="molecule type" value="Genomic_DNA"/>
</dbReference>
<dbReference type="Proteomes" id="UP000323522">
    <property type="component" value="Chromosome"/>
</dbReference>
<evidence type="ECO:0000313" key="5">
    <source>
        <dbReference type="Proteomes" id="UP001549111"/>
    </source>
</evidence>
<keyword evidence="1" id="KW-0812">Transmembrane</keyword>
<protein>
    <submittedName>
        <fullName evidence="3">Methyl-accepting chemotaxis protein</fullName>
    </submittedName>
</protein>
<evidence type="ECO:0000313" key="2">
    <source>
        <dbReference type="EMBL" id="MET3604133.1"/>
    </source>
</evidence>
<evidence type="ECO:0000313" key="3">
    <source>
        <dbReference type="EMBL" id="QEN00101.1"/>
    </source>
</evidence>
<proteinExistence type="predicted"/>
<organism evidence="3 4">
    <name type="scientific">Sphaerotilus sulfidivorans</name>
    <dbReference type="NCBI Taxonomy" id="639200"/>
    <lineage>
        <taxon>Bacteria</taxon>
        <taxon>Pseudomonadati</taxon>
        <taxon>Pseudomonadota</taxon>
        <taxon>Betaproteobacteria</taxon>
        <taxon>Burkholderiales</taxon>
        <taxon>Sphaerotilaceae</taxon>
        <taxon>Sphaerotilus</taxon>
    </lineage>
</organism>
<keyword evidence="1" id="KW-1133">Transmembrane helix</keyword>